<gene>
    <name evidence="2" type="ORF">DB30_04446</name>
</gene>
<proteinExistence type="predicted"/>
<dbReference type="InterPro" id="IPR010390">
    <property type="entry name" value="ABC-2_transporter-like"/>
</dbReference>
<comment type="caution">
    <text evidence="2">The sequence shown here is derived from an EMBL/GenBank/DDBJ whole genome shotgun (WGS) entry which is preliminary data.</text>
</comment>
<sequence length="271" mass="28693">MSAGFEHGAARRHLRLLGAQLRLSTLAALEYRVGFWTEGVVGLAWSLGGVVPLVVAFEHRSDVAGWGPWELVLLTGFFLIISGVYAAVVQPAVSRSMTQIRTGTLDYLLLRPVDPLASCLTAQFEPWSLIETLTGIVVVIVATAKLGLSPSVGQLGALAVVLVCGLLSLVALGVLMLSASFKAMELQNLTSLMETLLGFAHWPVSVFRGPLKLVFTFVVPFAVMTSYPAQSLIGGLGWAELLGAVGTTLALTVGARVIWGRALRGYTSASS</sequence>
<organism evidence="2 3">
    <name type="scientific">Enhygromyxa salina</name>
    <dbReference type="NCBI Taxonomy" id="215803"/>
    <lineage>
        <taxon>Bacteria</taxon>
        <taxon>Pseudomonadati</taxon>
        <taxon>Myxococcota</taxon>
        <taxon>Polyangia</taxon>
        <taxon>Nannocystales</taxon>
        <taxon>Nannocystaceae</taxon>
        <taxon>Enhygromyxa</taxon>
    </lineage>
</organism>
<evidence type="ECO:0008006" key="4">
    <source>
        <dbReference type="Google" id="ProtNLM"/>
    </source>
</evidence>
<keyword evidence="1" id="KW-1133">Transmembrane helix</keyword>
<name>A0A0C2D8U7_9BACT</name>
<feature type="transmembrane region" description="Helical" evidence="1">
    <location>
        <begin position="235"/>
        <end position="259"/>
    </location>
</feature>
<protein>
    <recommendedName>
        <fullName evidence="4">ABC-2 family transporter protein</fullName>
    </recommendedName>
</protein>
<accession>A0A0C2D8U7</accession>
<keyword evidence="1" id="KW-0812">Transmembrane</keyword>
<feature type="transmembrane region" description="Helical" evidence="1">
    <location>
        <begin position="155"/>
        <end position="179"/>
    </location>
</feature>
<evidence type="ECO:0000313" key="2">
    <source>
        <dbReference type="EMBL" id="KIG16402.1"/>
    </source>
</evidence>
<feature type="transmembrane region" description="Helical" evidence="1">
    <location>
        <begin position="33"/>
        <end position="57"/>
    </location>
</feature>
<evidence type="ECO:0000256" key="1">
    <source>
        <dbReference type="SAM" id="Phobius"/>
    </source>
</evidence>
<evidence type="ECO:0000313" key="3">
    <source>
        <dbReference type="Proteomes" id="UP000031599"/>
    </source>
</evidence>
<reference evidence="2 3" key="1">
    <citation type="submission" date="2014-12" db="EMBL/GenBank/DDBJ databases">
        <title>Genome assembly of Enhygromyxa salina DSM 15201.</title>
        <authorList>
            <person name="Sharma G."/>
            <person name="Subramanian S."/>
        </authorList>
    </citation>
    <scope>NUCLEOTIDE SEQUENCE [LARGE SCALE GENOMIC DNA]</scope>
    <source>
        <strain evidence="2 3">DSM 15201</strain>
    </source>
</reference>
<dbReference type="Proteomes" id="UP000031599">
    <property type="component" value="Unassembled WGS sequence"/>
</dbReference>
<dbReference type="PANTHER" id="PTHR36833">
    <property type="entry name" value="SLR0610 PROTEIN-RELATED"/>
    <property type="match status" value="1"/>
</dbReference>
<feature type="transmembrane region" description="Helical" evidence="1">
    <location>
        <begin position="69"/>
        <end position="88"/>
    </location>
</feature>
<feature type="transmembrane region" description="Helical" evidence="1">
    <location>
        <begin position="127"/>
        <end position="148"/>
    </location>
</feature>
<feature type="transmembrane region" description="Helical" evidence="1">
    <location>
        <begin position="199"/>
        <end position="223"/>
    </location>
</feature>
<dbReference type="PANTHER" id="PTHR36833:SF2">
    <property type="entry name" value="SLR0610 PROTEIN"/>
    <property type="match status" value="1"/>
</dbReference>
<dbReference type="EMBL" id="JMCC02000038">
    <property type="protein sequence ID" value="KIG16402.1"/>
    <property type="molecule type" value="Genomic_DNA"/>
</dbReference>
<dbReference type="RefSeq" id="WP_052549662.1">
    <property type="nucleotide sequence ID" value="NZ_JMCC02000038.1"/>
</dbReference>
<dbReference type="AlphaFoldDB" id="A0A0C2D8U7"/>
<dbReference type="Pfam" id="PF06182">
    <property type="entry name" value="ABC2_membrane_6"/>
    <property type="match status" value="1"/>
</dbReference>
<keyword evidence="1" id="KW-0472">Membrane</keyword>